<name>A0ACC4AT34_POPAL</name>
<dbReference type="EMBL" id="RCHU02000016">
    <property type="protein sequence ID" value="KAL3569191.1"/>
    <property type="molecule type" value="Genomic_DNA"/>
</dbReference>
<organism evidence="1 2">
    <name type="scientific">Populus alba</name>
    <name type="common">White poplar</name>
    <dbReference type="NCBI Taxonomy" id="43335"/>
    <lineage>
        <taxon>Eukaryota</taxon>
        <taxon>Viridiplantae</taxon>
        <taxon>Streptophyta</taxon>
        <taxon>Embryophyta</taxon>
        <taxon>Tracheophyta</taxon>
        <taxon>Spermatophyta</taxon>
        <taxon>Magnoliopsida</taxon>
        <taxon>eudicotyledons</taxon>
        <taxon>Gunneridae</taxon>
        <taxon>Pentapetalae</taxon>
        <taxon>rosids</taxon>
        <taxon>fabids</taxon>
        <taxon>Malpighiales</taxon>
        <taxon>Salicaceae</taxon>
        <taxon>Saliceae</taxon>
        <taxon>Populus</taxon>
    </lineage>
</organism>
<comment type="caution">
    <text evidence="1">The sequence shown here is derived from an EMBL/GenBank/DDBJ whole genome shotgun (WGS) entry which is preliminary data.</text>
</comment>
<reference evidence="1 2" key="1">
    <citation type="journal article" date="2024" name="Plant Biotechnol. J.">
        <title>Genome and CRISPR/Cas9 system of a widespread forest tree (Populus alba) in the world.</title>
        <authorList>
            <person name="Liu Y.J."/>
            <person name="Jiang P.F."/>
            <person name="Han X.M."/>
            <person name="Li X.Y."/>
            <person name="Wang H.M."/>
            <person name="Wang Y.J."/>
            <person name="Wang X.X."/>
            <person name="Zeng Q.Y."/>
        </authorList>
    </citation>
    <scope>NUCLEOTIDE SEQUENCE [LARGE SCALE GENOMIC DNA]</scope>
    <source>
        <strain evidence="2">cv. PAL-ZL1</strain>
    </source>
</reference>
<evidence type="ECO:0000313" key="2">
    <source>
        <dbReference type="Proteomes" id="UP000309997"/>
    </source>
</evidence>
<dbReference type="Proteomes" id="UP000309997">
    <property type="component" value="Unassembled WGS sequence"/>
</dbReference>
<keyword evidence="2" id="KW-1185">Reference proteome</keyword>
<protein>
    <submittedName>
        <fullName evidence="1">Uncharacterized protein</fullName>
    </submittedName>
</protein>
<gene>
    <name evidence="1" type="ORF">D5086_029081</name>
</gene>
<evidence type="ECO:0000313" key="1">
    <source>
        <dbReference type="EMBL" id="KAL3569191.1"/>
    </source>
</evidence>
<proteinExistence type="predicted"/>
<accession>A0ACC4AT34</accession>
<sequence length="146" mass="16237">MGGTTLSPQNLMACCEDIAFPSHVRIGVGSTSHVGREGCRPIDPRDHSASNKNIQGHKPHEHFFNKGIHDDELPKADNIADDNKEKTLQTARVSNGQSELSMEHRQTWELIFCISEVKRLVAQSVSNSADESSFPFFLFLMTEVIS</sequence>